<name>A0AAD7NMQ6_9AGAR</name>
<organism evidence="2 3">
    <name type="scientific">Mycena metata</name>
    <dbReference type="NCBI Taxonomy" id="1033252"/>
    <lineage>
        <taxon>Eukaryota</taxon>
        <taxon>Fungi</taxon>
        <taxon>Dikarya</taxon>
        <taxon>Basidiomycota</taxon>
        <taxon>Agaricomycotina</taxon>
        <taxon>Agaricomycetes</taxon>
        <taxon>Agaricomycetidae</taxon>
        <taxon>Agaricales</taxon>
        <taxon>Marasmiineae</taxon>
        <taxon>Mycenaceae</taxon>
        <taxon>Mycena</taxon>
    </lineage>
</organism>
<gene>
    <name evidence="2" type="ORF">B0H16DRAFT_1519281</name>
</gene>
<evidence type="ECO:0000313" key="2">
    <source>
        <dbReference type="EMBL" id="KAJ7768283.1"/>
    </source>
</evidence>
<evidence type="ECO:0008006" key="4">
    <source>
        <dbReference type="Google" id="ProtNLM"/>
    </source>
</evidence>
<dbReference type="EMBL" id="JARKIB010000020">
    <property type="protein sequence ID" value="KAJ7768283.1"/>
    <property type="molecule type" value="Genomic_DNA"/>
</dbReference>
<comment type="caution">
    <text evidence="2">The sequence shown here is derived from an EMBL/GenBank/DDBJ whole genome shotgun (WGS) entry which is preliminary data.</text>
</comment>
<feature type="region of interest" description="Disordered" evidence="1">
    <location>
        <begin position="212"/>
        <end position="274"/>
    </location>
</feature>
<keyword evidence="3" id="KW-1185">Reference proteome</keyword>
<sequence>MTSSFSPSSLPVDQLESLRFKANQIIDSIYGLQMTIEAGNQNYMPAWPDILSKYNLLLSQTHNFSTALAAPAAAALSFGPNGVPQIGRPSGNPYAALALHPSVAMSDMQLDTEVIPLLRNQQTTDVLRMENESVRRLSSHMATRGALGVLGAVVPPPALGGAPRKPEHEDVLRECDSIRAEHDQRVERAVRAVAMLRDKFELRQRVAVEVEEPEELSWDPRVGMPSDARVAGGDEDAGMETDGTSGDDEEEDVVEGELVDTNMNTDSPAAAPPSSGGLFAFAPASVTVTPSTNDVNMF</sequence>
<dbReference type="Gene3D" id="1.20.58.1710">
    <property type="match status" value="1"/>
</dbReference>
<reference evidence="2" key="1">
    <citation type="submission" date="2023-03" db="EMBL/GenBank/DDBJ databases">
        <title>Massive genome expansion in bonnet fungi (Mycena s.s.) driven by repeated elements and novel gene families across ecological guilds.</title>
        <authorList>
            <consortium name="Lawrence Berkeley National Laboratory"/>
            <person name="Harder C.B."/>
            <person name="Miyauchi S."/>
            <person name="Viragh M."/>
            <person name="Kuo A."/>
            <person name="Thoen E."/>
            <person name="Andreopoulos B."/>
            <person name="Lu D."/>
            <person name="Skrede I."/>
            <person name="Drula E."/>
            <person name="Henrissat B."/>
            <person name="Morin E."/>
            <person name="Kohler A."/>
            <person name="Barry K."/>
            <person name="LaButti K."/>
            <person name="Morin E."/>
            <person name="Salamov A."/>
            <person name="Lipzen A."/>
            <person name="Mereny Z."/>
            <person name="Hegedus B."/>
            <person name="Baldrian P."/>
            <person name="Stursova M."/>
            <person name="Weitz H."/>
            <person name="Taylor A."/>
            <person name="Grigoriev I.V."/>
            <person name="Nagy L.G."/>
            <person name="Martin F."/>
            <person name="Kauserud H."/>
        </authorList>
    </citation>
    <scope>NUCLEOTIDE SEQUENCE</scope>
    <source>
        <strain evidence="2">CBHHK182m</strain>
    </source>
</reference>
<evidence type="ECO:0000256" key="1">
    <source>
        <dbReference type="SAM" id="MobiDB-lite"/>
    </source>
</evidence>
<evidence type="ECO:0000313" key="3">
    <source>
        <dbReference type="Proteomes" id="UP001215598"/>
    </source>
</evidence>
<dbReference type="AlphaFoldDB" id="A0AAD7NMQ6"/>
<protein>
    <recommendedName>
        <fullName evidence="4">Mediator complex subunit 8</fullName>
    </recommendedName>
</protein>
<dbReference type="Proteomes" id="UP001215598">
    <property type="component" value="Unassembled WGS sequence"/>
</dbReference>
<accession>A0AAD7NMQ6</accession>
<feature type="compositionally biased region" description="Acidic residues" evidence="1">
    <location>
        <begin position="233"/>
        <end position="258"/>
    </location>
</feature>
<proteinExistence type="predicted"/>